<dbReference type="GO" id="GO:0005525">
    <property type="term" value="F:GTP binding"/>
    <property type="evidence" value="ECO:0007669"/>
    <property type="project" value="UniProtKB-UniRule"/>
</dbReference>
<dbReference type="GO" id="GO:0061603">
    <property type="term" value="F:molybdenum cofactor guanylyltransferase activity"/>
    <property type="evidence" value="ECO:0007669"/>
    <property type="project" value="UniProtKB-EC"/>
</dbReference>
<dbReference type="InterPro" id="IPR029044">
    <property type="entry name" value="Nucleotide-diphossugar_trans"/>
</dbReference>
<feature type="binding site" evidence="8">
    <location>
        <position position="95"/>
    </location>
    <ligand>
        <name>Mg(2+)</name>
        <dbReference type="ChEBI" id="CHEBI:18420"/>
    </ligand>
</feature>
<dbReference type="AlphaFoldDB" id="A0A3G6MY35"/>
<dbReference type="Proteomes" id="UP000269076">
    <property type="component" value="Chromosome"/>
</dbReference>
<keyword evidence="10" id="KW-0548">Nucleotidyltransferase</keyword>
<dbReference type="PANTHER" id="PTHR19136:SF81">
    <property type="entry name" value="MOLYBDENUM COFACTOR GUANYLYLTRANSFERASE"/>
    <property type="match status" value="1"/>
</dbReference>
<evidence type="ECO:0000256" key="4">
    <source>
        <dbReference type="ARBA" id="ARBA00022741"/>
    </source>
</evidence>
<keyword evidence="7 8" id="KW-0501">Molybdenum cofactor biosynthesis</keyword>
<organism evidence="10 11">
    <name type="scientific">Chryseobacterium indoltheticum</name>
    <dbReference type="NCBI Taxonomy" id="254"/>
    <lineage>
        <taxon>Bacteria</taxon>
        <taxon>Pseudomonadati</taxon>
        <taxon>Bacteroidota</taxon>
        <taxon>Flavobacteriia</taxon>
        <taxon>Flavobacteriales</taxon>
        <taxon>Weeksellaceae</taxon>
        <taxon>Chryseobacterium group</taxon>
        <taxon>Chryseobacterium</taxon>
    </lineage>
</organism>
<comment type="function">
    <text evidence="8">Transfers a GMP moiety from GTP to Mo-molybdopterin (Mo-MPT) cofactor (Moco or molybdenum cofactor) to form Mo-molybdopterin guanine dinucleotide (Mo-MGD) cofactor.</text>
</comment>
<evidence type="ECO:0000256" key="2">
    <source>
        <dbReference type="ARBA" id="ARBA00022679"/>
    </source>
</evidence>
<evidence type="ECO:0000259" key="9">
    <source>
        <dbReference type="Pfam" id="PF12804"/>
    </source>
</evidence>
<keyword evidence="5 8" id="KW-0460">Magnesium</keyword>
<dbReference type="InterPro" id="IPR025877">
    <property type="entry name" value="MobA-like_NTP_Trfase"/>
</dbReference>
<name>A0A3G6MY35_9FLAO</name>
<evidence type="ECO:0000256" key="1">
    <source>
        <dbReference type="ARBA" id="ARBA00022490"/>
    </source>
</evidence>
<keyword evidence="6 8" id="KW-0342">GTP-binding</keyword>
<dbReference type="RefSeq" id="WP_123885221.1">
    <property type="nucleotide sequence ID" value="NZ_CP033928.1"/>
</dbReference>
<gene>
    <name evidence="8" type="primary">mobA</name>
    <name evidence="10" type="ORF">EG340_03480</name>
</gene>
<comment type="catalytic activity">
    <reaction evidence="8">
        <text>Mo-molybdopterin + GTP + H(+) = Mo-molybdopterin guanine dinucleotide + diphosphate</text>
        <dbReference type="Rhea" id="RHEA:34243"/>
        <dbReference type="ChEBI" id="CHEBI:15378"/>
        <dbReference type="ChEBI" id="CHEBI:33019"/>
        <dbReference type="ChEBI" id="CHEBI:37565"/>
        <dbReference type="ChEBI" id="CHEBI:71302"/>
        <dbReference type="ChEBI" id="CHEBI:71310"/>
        <dbReference type="EC" id="2.7.7.77"/>
    </reaction>
</comment>
<feature type="binding site" evidence="8">
    <location>
        <position position="95"/>
    </location>
    <ligand>
        <name>GTP</name>
        <dbReference type="ChEBI" id="CHEBI:37565"/>
    </ligand>
</feature>
<dbReference type="EC" id="2.7.7.77" evidence="8"/>
<feature type="domain" description="MobA-like NTP transferase" evidence="9">
    <location>
        <begin position="9"/>
        <end position="157"/>
    </location>
</feature>
<feature type="binding site" evidence="8">
    <location>
        <position position="67"/>
    </location>
    <ligand>
        <name>GTP</name>
        <dbReference type="ChEBI" id="CHEBI:37565"/>
    </ligand>
</feature>
<protein>
    <recommendedName>
        <fullName evidence="8">Probable molybdenum cofactor guanylyltransferase</fullName>
        <shortName evidence="8">MoCo guanylyltransferase</shortName>
        <ecNumber evidence="8">2.7.7.77</ecNumber>
    </recommendedName>
    <alternativeName>
        <fullName evidence="8">GTP:molybdopterin guanylyltransferase</fullName>
    </alternativeName>
    <alternativeName>
        <fullName evidence="8">Mo-MPT guanylyltransferase</fullName>
    </alternativeName>
    <alternativeName>
        <fullName evidence="8">Molybdopterin guanylyltransferase</fullName>
    </alternativeName>
    <alternativeName>
        <fullName evidence="8">Molybdopterin-guanine dinucleotide synthase</fullName>
        <shortName evidence="8">MGD synthase</shortName>
    </alternativeName>
</protein>
<keyword evidence="2 8" id="KW-0808">Transferase</keyword>
<keyword evidence="3 8" id="KW-0479">Metal-binding</keyword>
<evidence type="ECO:0000313" key="10">
    <source>
        <dbReference type="EMBL" id="AZA60157.1"/>
    </source>
</evidence>
<comment type="similarity">
    <text evidence="8">Belongs to the MobA family.</text>
</comment>
<evidence type="ECO:0000256" key="7">
    <source>
        <dbReference type="ARBA" id="ARBA00023150"/>
    </source>
</evidence>
<dbReference type="SUPFAM" id="SSF53448">
    <property type="entry name" value="Nucleotide-diphospho-sugar transferases"/>
    <property type="match status" value="1"/>
</dbReference>
<evidence type="ECO:0000256" key="8">
    <source>
        <dbReference type="HAMAP-Rule" id="MF_00316"/>
    </source>
</evidence>
<evidence type="ECO:0000256" key="3">
    <source>
        <dbReference type="ARBA" id="ARBA00022723"/>
    </source>
</evidence>
<dbReference type="Gene3D" id="3.90.550.10">
    <property type="entry name" value="Spore Coat Polysaccharide Biosynthesis Protein SpsA, Chain A"/>
    <property type="match status" value="1"/>
</dbReference>
<accession>A0A3G6MY35</accession>
<dbReference type="GO" id="GO:0006777">
    <property type="term" value="P:Mo-molybdopterin cofactor biosynthetic process"/>
    <property type="evidence" value="ECO:0007669"/>
    <property type="project" value="UniProtKB-KW"/>
</dbReference>
<proteinExistence type="inferred from homology"/>
<comment type="caution">
    <text evidence="8">Lacks conserved residue(s) required for the propagation of feature annotation.</text>
</comment>
<dbReference type="CDD" id="cd02503">
    <property type="entry name" value="MobA"/>
    <property type="match status" value="1"/>
</dbReference>
<sequence>MKSKIKMKAVILAGGKSSRMGQDKASMVLGEKYVIQHVIDNLSSVFEEVFISGNHTDYPNSKGIITDITIQKGPMGGIHSALEFCREDIFVCSCDMPFVSSGLIQDFLQKKVENKINVVRHDEKIYPVLGIYPLAVLGTLEETIKNENLRMTSFLQQQNAHYIDYEDGFETQLLNINTPENFRAAEIIINKNL</sequence>
<dbReference type="HAMAP" id="MF_00316">
    <property type="entry name" value="MobA"/>
    <property type="match status" value="1"/>
</dbReference>
<evidence type="ECO:0000313" key="11">
    <source>
        <dbReference type="Proteomes" id="UP000269076"/>
    </source>
</evidence>
<dbReference type="EMBL" id="CP033928">
    <property type="protein sequence ID" value="AZA60157.1"/>
    <property type="molecule type" value="Genomic_DNA"/>
</dbReference>
<comment type="domain">
    <text evidence="8">The N-terminal domain determines nucleotide recognition and specific binding, while the C-terminal domain determines the specific binding to the target protein.</text>
</comment>
<keyword evidence="4 8" id="KW-0547">Nucleotide-binding</keyword>
<dbReference type="GO" id="GO:0046872">
    <property type="term" value="F:metal ion binding"/>
    <property type="evidence" value="ECO:0007669"/>
    <property type="project" value="UniProtKB-KW"/>
</dbReference>
<reference evidence="10 11" key="1">
    <citation type="submission" date="2018-11" db="EMBL/GenBank/DDBJ databases">
        <title>Proposal to divide the Flavobacteriaceae and reorganize its genera based on Amino Acid Identity values calculated from whole genome sequences.</title>
        <authorList>
            <person name="Nicholson A.C."/>
            <person name="Gulvik C.A."/>
            <person name="Whitney A.M."/>
            <person name="Humrighouse B.W."/>
            <person name="Bell M."/>
            <person name="Holmes B."/>
            <person name="Steigerwalt A."/>
            <person name="Villarma A."/>
            <person name="Sheth M."/>
            <person name="Batra D."/>
            <person name="Pryor J."/>
            <person name="Bernardet J.-F."/>
            <person name="Hugo C."/>
            <person name="Kampfer P."/>
            <person name="Newman J."/>
            <person name="Mcquiston J.R."/>
        </authorList>
    </citation>
    <scope>NUCLEOTIDE SEQUENCE [LARGE SCALE GENOMIC DNA]</scope>
    <source>
        <strain evidence="10 11">G0211</strain>
    </source>
</reference>
<evidence type="ECO:0000256" key="5">
    <source>
        <dbReference type="ARBA" id="ARBA00022842"/>
    </source>
</evidence>
<comment type="subcellular location">
    <subcellularLocation>
        <location evidence="8">Cytoplasm</location>
    </subcellularLocation>
</comment>
<keyword evidence="1 8" id="KW-0963">Cytoplasm</keyword>
<dbReference type="Pfam" id="PF12804">
    <property type="entry name" value="NTP_transf_3"/>
    <property type="match status" value="1"/>
</dbReference>
<dbReference type="InterPro" id="IPR013482">
    <property type="entry name" value="Molybde_CF_guanTrfase"/>
</dbReference>
<feature type="binding site" evidence="8">
    <location>
        <position position="24"/>
    </location>
    <ligand>
        <name>GTP</name>
        <dbReference type="ChEBI" id="CHEBI:37565"/>
    </ligand>
</feature>
<evidence type="ECO:0000256" key="6">
    <source>
        <dbReference type="ARBA" id="ARBA00023134"/>
    </source>
</evidence>
<feature type="binding site" evidence="8">
    <location>
        <begin position="12"/>
        <end position="14"/>
    </location>
    <ligand>
        <name>GTP</name>
        <dbReference type="ChEBI" id="CHEBI:37565"/>
    </ligand>
</feature>
<comment type="cofactor">
    <cofactor evidence="8">
        <name>Mg(2+)</name>
        <dbReference type="ChEBI" id="CHEBI:18420"/>
    </cofactor>
</comment>
<dbReference type="PANTHER" id="PTHR19136">
    <property type="entry name" value="MOLYBDENUM COFACTOR GUANYLYLTRANSFERASE"/>
    <property type="match status" value="1"/>
</dbReference>
<dbReference type="GO" id="GO:0005737">
    <property type="term" value="C:cytoplasm"/>
    <property type="evidence" value="ECO:0007669"/>
    <property type="project" value="UniProtKB-SubCell"/>
</dbReference>